<dbReference type="InterPro" id="IPR011101">
    <property type="entry name" value="DUF5131"/>
</dbReference>
<dbReference type="EMBL" id="DXET01000292">
    <property type="protein sequence ID" value="HIX82844.1"/>
    <property type="molecule type" value="Genomic_DNA"/>
</dbReference>
<accession>A0A9D2BPJ0</accession>
<organism evidence="1 2">
    <name type="scientific">Candidatus Erysipelatoclostridium merdavium</name>
    <dbReference type="NCBI Taxonomy" id="2838566"/>
    <lineage>
        <taxon>Bacteria</taxon>
        <taxon>Bacillati</taxon>
        <taxon>Bacillota</taxon>
        <taxon>Erysipelotrichia</taxon>
        <taxon>Erysipelotrichales</taxon>
        <taxon>Erysipelotrichales incertae sedis</taxon>
    </lineage>
</organism>
<reference evidence="1" key="1">
    <citation type="journal article" date="2021" name="PeerJ">
        <title>Extensive microbial diversity within the chicken gut microbiome revealed by metagenomics and culture.</title>
        <authorList>
            <person name="Gilroy R."/>
            <person name="Ravi A."/>
            <person name="Getino M."/>
            <person name="Pursley I."/>
            <person name="Horton D.L."/>
            <person name="Alikhan N.F."/>
            <person name="Baker D."/>
            <person name="Gharbi K."/>
            <person name="Hall N."/>
            <person name="Watson M."/>
            <person name="Adriaenssens E.M."/>
            <person name="Foster-Nyarko E."/>
            <person name="Jarju S."/>
            <person name="Secka A."/>
            <person name="Antonio M."/>
            <person name="Oren A."/>
            <person name="Chaudhuri R.R."/>
            <person name="La Ragione R."/>
            <person name="Hildebrand F."/>
            <person name="Pallen M.J."/>
        </authorList>
    </citation>
    <scope>NUCLEOTIDE SEQUENCE</scope>
    <source>
        <strain evidence="1">ChiGjej1B1-14440</strain>
    </source>
</reference>
<comment type="caution">
    <text evidence="1">The sequence shown here is derived from an EMBL/GenBank/DDBJ whole genome shotgun (WGS) entry which is preliminary data.</text>
</comment>
<protein>
    <submittedName>
        <fullName evidence="1">Phage Gp37/Gp68 family protein</fullName>
    </submittedName>
</protein>
<evidence type="ECO:0000313" key="1">
    <source>
        <dbReference type="EMBL" id="HIX82844.1"/>
    </source>
</evidence>
<sequence length="299" mass="35312">MHDIWNPWHGCKKISEGCLNCYMFYMDKKYDKDGSNIYKTKNFNYPLSKNRKGEYKIKSGELIRICMASDFFLEEADKWRDEVWQIIKQRSDVKFFILTKRAERIKECLPSDWQDGYENVILNVTCENQKRANQRIPILLDLPAKHLGIMCAPLLGPIDISKYLSFDRIEQIIVGGENYEGSRPCHYEWVLDLYKQAKKRNIKFCFIETGTYFIKNNKGYCIPSKAKQSQLAYKSKLQNYGKPIKFNLTKDEYIMHYRQKCKECGSRLICNGCSDCGRCQDAIVTKEEMEEFDRKNMIK</sequence>
<reference evidence="1" key="2">
    <citation type="submission" date="2021-04" db="EMBL/GenBank/DDBJ databases">
        <authorList>
            <person name="Gilroy R."/>
        </authorList>
    </citation>
    <scope>NUCLEOTIDE SEQUENCE</scope>
    <source>
        <strain evidence="1">ChiGjej1B1-14440</strain>
    </source>
</reference>
<gene>
    <name evidence="1" type="ORF">H9980_12890</name>
</gene>
<proteinExistence type="predicted"/>
<dbReference type="Pfam" id="PF07505">
    <property type="entry name" value="DUF5131"/>
    <property type="match status" value="1"/>
</dbReference>
<name>A0A9D2BPJ0_9FIRM</name>
<dbReference type="AlphaFoldDB" id="A0A9D2BPJ0"/>
<dbReference type="Proteomes" id="UP000886724">
    <property type="component" value="Unassembled WGS sequence"/>
</dbReference>
<evidence type="ECO:0000313" key="2">
    <source>
        <dbReference type="Proteomes" id="UP000886724"/>
    </source>
</evidence>